<dbReference type="AlphaFoldDB" id="A0AA41YY57"/>
<evidence type="ECO:0000256" key="2">
    <source>
        <dbReference type="ARBA" id="ARBA00023002"/>
    </source>
</evidence>
<comment type="similarity">
    <text evidence="1">Belongs to the GcvT family.</text>
</comment>
<gene>
    <name evidence="7" type="ORF">M8523_15705</name>
</gene>
<dbReference type="Gene3D" id="3.30.1360.120">
    <property type="entry name" value="Probable tRNA modification gtpase trme, domain 1"/>
    <property type="match status" value="1"/>
</dbReference>
<comment type="caution">
    <text evidence="7">The sequence shown here is derived from an EMBL/GenBank/DDBJ whole genome shotgun (WGS) entry which is preliminary data.</text>
</comment>
<feature type="domain" description="FAD dependent oxidoreductase" evidence="3">
    <location>
        <begin position="7"/>
        <end position="363"/>
    </location>
</feature>
<evidence type="ECO:0000256" key="1">
    <source>
        <dbReference type="ARBA" id="ARBA00008609"/>
    </source>
</evidence>
<dbReference type="InterPro" id="IPR028896">
    <property type="entry name" value="GcvT/YgfZ/DmdA"/>
</dbReference>
<dbReference type="InterPro" id="IPR029043">
    <property type="entry name" value="GcvT/YgfZ_C"/>
</dbReference>
<sequence>MKSQAQVVVIGGGVVGASVLYHLTKAGWRDVMLVERAELTAGSTWHAAGGMHTINGDPNVAKLQQYTIELYKELEAISGQSCGMHLTGGIMLAGTQERMNWLKMVKARGRYLGMDLELISVDEAEKHFPMMDKKYFVGGLYDPVEGHVDPYGVTHAYAKSAQIGGATIERQCRVTDLQQHPDGSWDVITEKGTIHAEHVVNAGGLWAREVGRMVGIELPVLAMEHHYIITEDMPELVGTQEHLHCVDFEGEIYTRQERHGMLLGTYEKACVPWSEKTTPWDFGQNLLPNDLERIAPELEVGFAHFPAFNKVGIKKIVNGPFTFAPDGNPLIGPIKGLKNFWCACAVMAGFSQGGGVGLALANWMTQGDPGFDIWGMDVARFGDWTTLAYTNVKVRENYSRRFRIRYPNEELPAGRSYRTSPIYDRLNDRHAVWGDYCGLEHPLWFAPSKDLAYEDFTFKRPDTHDYVAAEVKAVREGVGMIETTNYGKFEVTGPKAEAFLDKVMANRIPAIGKMALTPMLNQNGKLIGDFTIGRWAKDKFFIVGTYAAETYYLRWFENYLPESGCTVRACAMEYTGLALAGPKSRALLQMLVSDELSTAAFPFMSFRQMDVGTLPAFVGRVSFTGDLGYEIWVKAEYQRSLYDLLTEAGKDYGLKLFGGRALHAMRLEKGFGTWAREFRPTYGPDEAGLERFVAMKKADFVGREAVGRIRAEGGGPLRLVNFAIETTDADALGDEPVWHDGKVVGWVTSGGYGHSVGRSLAMGYVPKALAKEITGFEIEILGERRAAARVEGAPFDPDGARMRA</sequence>
<dbReference type="SUPFAM" id="SSF51905">
    <property type="entry name" value="FAD/NAD(P)-binding domain"/>
    <property type="match status" value="1"/>
</dbReference>
<dbReference type="InterPro" id="IPR032503">
    <property type="entry name" value="FAO_M"/>
</dbReference>
<evidence type="ECO:0000259" key="4">
    <source>
        <dbReference type="Pfam" id="PF01571"/>
    </source>
</evidence>
<feature type="domain" description="FAD dependent oxidoreductase central" evidence="6">
    <location>
        <begin position="367"/>
        <end position="420"/>
    </location>
</feature>
<dbReference type="Gene3D" id="3.30.70.1400">
    <property type="entry name" value="Aminomethyltransferase beta-barrel domains"/>
    <property type="match status" value="1"/>
</dbReference>
<dbReference type="Gene3D" id="2.40.30.110">
    <property type="entry name" value="Aminomethyltransferase beta-barrel domains"/>
    <property type="match status" value="1"/>
</dbReference>
<dbReference type="InterPro" id="IPR006222">
    <property type="entry name" value="GCVT_N"/>
</dbReference>
<reference evidence="7" key="1">
    <citation type="submission" date="2022-05" db="EMBL/GenBank/DDBJ databases">
        <authorList>
            <person name="Pankratov T."/>
        </authorList>
    </citation>
    <scope>NUCLEOTIDE SEQUENCE</scope>
    <source>
        <strain evidence="7">BP6-180914</strain>
    </source>
</reference>
<proteinExistence type="inferred from homology"/>
<feature type="domain" description="Aminomethyltransferase C-terminal" evidence="5">
    <location>
        <begin position="718"/>
        <end position="795"/>
    </location>
</feature>
<evidence type="ECO:0000259" key="5">
    <source>
        <dbReference type="Pfam" id="PF08669"/>
    </source>
</evidence>
<evidence type="ECO:0000313" key="8">
    <source>
        <dbReference type="Proteomes" id="UP001165667"/>
    </source>
</evidence>
<organism evidence="7 8">
    <name type="scientific">Lichenifustis flavocetrariae</name>
    <dbReference type="NCBI Taxonomy" id="2949735"/>
    <lineage>
        <taxon>Bacteria</taxon>
        <taxon>Pseudomonadati</taxon>
        <taxon>Pseudomonadota</taxon>
        <taxon>Alphaproteobacteria</taxon>
        <taxon>Hyphomicrobiales</taxon>
        <taxon>Lichenihabitantaceae</taxon>
        <taxon>Lichenifustis</taxon>
    </lineage>
</organism>
<name>A0AA41YY57_9HYPH</name>
<dbReference type="PANTHER" id="PTHR43757">
    <property type="entry name" value="AMINOMETHYLTRANSFERASE"/>
    <property type="match status" value="1"/>
</dbReference>
<dbReference type="GO" id="GO:0016491">
    <property type="term" value="F:oxidoreductase activity"/>
    <property type="evidence" value="ECO:0007669"/>
    <property type="project" value="UniProtKB-KW"/>
</dbReference>
<protein>
    <submittedName>
        <fullName evidence="7">FAD-dependent oxidoreductase</fullName>
    </submittedName>
</protein>
<dbReference type="Proteomes" id="UP001165667">
    <property type="component" value="Unassembled WGS sequence"/>
</dbReference>
<dbReference type="PANTHER" id="PTHR43757:SF2">
    <property type="entry name" value="AMINOMETHYLTRANSFERASE, MITOCHONDRIAL"/>
    <property type="match status" value="1"/>
</dbReference>
<dbReference type="SUPFAM" id="SSF54373">
    <property type="entry name" value="FAD-linked reductases, C-terminal domain"/>
    <property type="match status" value="1"/>
</dbReference>
<dbReference type="EMBL" id="JAMOIM010000010">
    <property type="protein sequence ID" value="MCW6509465.1"/>
    <property type="molecule type" value="Genomic_DNA"/>
</dbReference>
<evidence type="ECO:0000259" key="6">
    <source>
        <dbReference type="Pfam" id="PF16350"/>
    </source>
</evidence>
<dbReference type="Pfam" id="PF01266">
    <property type="entry name" value="DAO"/>
    <property type="match status" value="1"/>
</dbReference>
<dbReference type="InterPro" id="IPR027266">
    <property type="entry name" value="TrmE/GcvT-like"/>
</dbReference>
<feature type="domain" description="GCVT N-terminal" evidence="4">
    <location>
        <begin position="422"/>
        <end position="697"/>
    </location>
</feature>
<dbReference type="Gene3D" id="3.30.9.10">
    <property type="entry name" value="D-Amino Acid Oxidase, subunit A, domain 2"/>
    <property type="match status" value="1"/>
</dbReference>
<dbReference type="Gene3D" id="3.50.50.60">
    <property type="entry name" value="FAD/NAD(P)-binding domain"/>
    <property type="match status" value="1"/>
</dbReference>
<dbReference type="Pfam" id="PF16350">
    <property type="entry name" value="FAO_M"/>
    <property type="match status" value="1"/>
</dbReference>
<accession>A0AA41YY57</accession>
<keyword evidence="8" id="KW-1185">Reference proteome</keyword>
<dbReference type="RefSeq" id="WP_282585837.1">
    <property type="nucleotide sequence ID" value="NZ_JAMOIM010000010.1"/>
</dbReference>
<dbReference type="InterPro" id="IPR036188">
    <property type="entry name" value="FAD/NAD-bd_sf"/>
</dbReference>
<evidence type="ECO:0000259" key="3">
    <source>
        <dbReference type="Pfam" id="PF01266"/>
    </source>
</evidence>
<dbReference type="InterPro" id="IPR013977">
    <property type="entry name" value="GcvT_C"/>
</dbReference>
<dbReference type="SUPFAM" id="SSF103025">
    <property type="entry name" value="Folate-binding domain"/>
    <property type="match status" value="1"/>
</dbReference>
<dbReference type="Pfam" id="PF01571">
    <property type="entry name" value="GCV_T"/>
    <property type="match status" value="1"/>
</dbReference>
<dbReference type="SUPFAM" id="SSF101790">
    <property type="entry name" value="Aminomethyltransferase beta-barrel domain"/>
    <property type="match status" value="1"/>
</dbReference>
<evidence type="ECO:0000313" key="7">
    <source>
        <dbReference type="EMBL" id="MCW6509465.1"/>
    </source>
</evidence>
<keyword evidence="2" id="KW-0560">Oxidoreductase</keyword>
<dbReference type="InterPro" id="IPR006076">
    <property type="entry name" value="FAD-dep_OxRdtase"/>
</dbReference>
<dbReference type="Pfam" id="PF08669">
    <property type="entry name" value="GCV_T_C"/>
    <property type="match status" value="1"/>
</dbReference>